<keyword evidence="4" id="KW-1185">Reference proteome</keyword>
<feature type="region of interest" description="Disordered" evidence="1">
    <location>
        <begin position="2127"/>
        <end position="2152"/>
    </location>
</feature>
<dbReference type="FunFam" id="2.20.70.10:FF:000028">
    <property type="entry name" value="WW domain-containing protein"/>
    <property type="match status" value="1"/>
</dbReference>
<feature type="compositionally biased region" description="Polar residues" evidence="1">
    <location>
        <begin position="153"/>
        <end position="164"/>
    </location>
</feature>
<dbReference type="STRING" id="5098.A0A507QQ36"/>
<feature type="region of interest" description="Disordered" evidence="1">
    <location>
        <begin position="1219"/>
        <end position="1277"/>
    </location>
</feature>
<dbReference type="PANTHER" id="PTHR46689:SF2">
    <property type="entry name" value="WW DOMAIN PROTEIN (AFU_ORTHOLOGUE AFUA_6G06520)"/>
    <property type="match status" value="1"/>
</dbReference>
<feature type="compositionally biased region" description="Basic and acidic residues" evidence="1">
    <location>
        <begin position="1905"/>
        <end position="1917"/>
    </location>
</feature>
<feature type="compositionally biased region" description="Low complexity" evidence="1">
    <location>
        <begin position="1390"/>
        <end position="1401"/>
    </location>
</feature>
<dbReference type="GO" id="GO:0016020">
    <property type="term" value="C:membrane"/>
    <property type="evidence" value="ECO:0007669"/>
    <property type="project" value="TreeGrafter"/>
</dbReference>
<feature type="region of interest" description="Disordered" evidence="1">
    <location>
        <begin position="404"/>
        <end position="438"/>
    </location>
</feature>
<feature type="region of interest" description="Disordered" evidence="1">
    <location>
        <begin position="244"/>
        <end position="293"/>
    </location>
</feature>
<feature type="region of interest" description="Disordered" evidence="1">
    <location>
        <begin position="1905"/>
        <end position="1925"/>
    </location>
</feature>
<name>A0A507QQ36_MONPU</name>
<feature type="compositionally biased region" description="Polar residues" evidence="1">
    <location>
        <begin position="77"/>
        <end position="98"/>
    </location>
</feature>
<feature type="domain" description="WW" evidence="2">
    <location>
        <begin position="436"/>
        <end position="470"/>
    </location>
</feature>
<dbReference type="CDD" id="cd07389">
    <property type="entry name" value="MPP_PhoD"/>
    <property type="match status" value="1"/>
</dbReference>
<feature type="compositionally biased region" description="Polar residues" evidence="1">
    <location>
        <begin position="1532"/>
        <end position="1544"/>
    </location>
</feature>
<feature type="compositionally biased region" description="Polar residues" evidence="1">
    <location>
        <begin position="1675"/>
        <end position="1728"/>
    </location>
</feature>
<proteinExistence type="predicted"/>
<dbReference type="CDD" id="cd00201">
    <property type="entry name" value="WW"/>
    <property type="match status" value="1"/>
</dbReference>
<organism evidence="3 4">
    <name type="scientific">Monascus purpureus</name>
    <name type="common">Red mold</name>
    <name type="synonym">Monascus anka</name>
    <dbReference type="NCBI Taxonomy" id="5098"/>
    <lineage>
        <taxon>Eukaryota</taxon>
        <taxon>Fungi</taxon>
        <taxon>Dikarya</taxon>
        <taxon>Ascomycota</taxon>
        <taxon>Pezizomycotina</taxon>
        <taxon>Eurotiomycetes</taxon>
        <taxon>Eurotiomycetidae</taxon>
        <taxon>Eurotiales</taxon>
        <taxon>Aspergillaceae</taxon>
        <taxon>Monascus</taxon>
    </lineage>
</organism>
<dbReference type="PROSITE" id="PS50020">
    <property type="entry name" value="WW_DOMAIN_2"/>
    <property type="match status" value="1"/>
</dbReference>
<evidence type="ECO:0000259" key="2">
    <source>
        <dbReference type="PROSITE" id="PS50020"/>
    </source>
</evidence>
<comment type="caution">
    <text evidence="3">The sequence shown here is derived from an EMBL/GenBank/DDBJ whole genome shotgun (WGS) entry which is preliminary data.</text>
</comment>
<dbReference type="SMART" id="SM00456">
    <property type="entry name" value="WW"/>
    <property type="match status" value="1"/>
</dbReference>
<dbReference type="SUPFAM" id="SSF51045">
    <property type="entry name" value="WW domain"/>
    <property type="match status" value="1"/>
</dbReference>
<dbReference type="InterPro" id="IPR036609">
    <property type="entry name" value="LCCL_sf"/>
</dbReference>
<feature type="region of interest" description="Disordered" evidence="1">
    <location>
        <begin position="1844"/>
        <end position="1872"/>
    </location>
</feature>
<dbReference type="Proteomes" id="UP000319663">
    <property type="component" value="Unassembled WGS sequence"/>
</dbReference>
<dbReference type="InterPro" id="IPR036020">
    <property type="entry name" value="WW_dom_sf"/>
</dbReference>
<feature type="compositionally biased region" description="Pro residues" evidence="1">
    <location>
        <begin position="1236"/>
        <end position="1246"/>
    </location>
</feature>
<dbReference type="InterPro" id="IPR043904">
    <property type="entry name" value="PhoD_2-like"/>
</dbReference>
<dbReference type="Gene3D" id="2.170.130.20">
    <property type="entry name" value="LCCL-like domain"/>
    <property type="match status" value="1"/>
</dbReference>
<dbReference type="PROSITE" id="PS01159">
    <property type="entry name" value="WW_DOMAIN_1"/>
    <property type="match status" value="1"/>
</dbReference>
<feature type="compositionally biased region" description="Low complexity" evidence="1">
    <location>
        <begin position="244"/>
        <end position="264"/>
    </location>
</feature>
<evidence type="ECO:0000256" key="1">
    <source>
        <dbReference type="SAM" id="MobiDB-lite"/>
    </source>
</evidence>
<accession>A0A507QQ36</accession>
<dbReference type="InterPro" id="IPR038607">
    <property type="entry name" value="PhoD-like_sf"/>
</dbReference>
<dbReference type="Pfam" id="PF00397">
    <property type="entry name" value="WW"/>
    <property type="match status" value="1"/>
</dbReference>
<evidence type="ECO:0000313" key="4">
    <source>
        <dbReference type="Proteomes" id="UP000319663"/>
    </source>
</evidence>
<feature type="region of interest" description="Disordered" evidence="1">
    <location>
        <begin position="1950"/>
        <end position="1983"/>
    </location>
</feature>
<dbReference type="EMBL" id="VIFY01000166">
    <property type="protein sequence ID" value="TQB69202.1"/>
    <property type="molecule type" value="Genomic_DNA"/>
</dbReference>
<feature type="region of interest" description="Disordered" evidence="1">
    <location>
        <begin position="1299"/>
        <end position="1622"/>
    </location>
</feature>
<feature type="compositionally biased region" description="Low complexity" evidence="1">
    <location>
        <begin position="1360"/>
        <end position="1370"/>
    </location>
</feature>
<feature type="region of interest" description="Disordered" evidence="1">
    <location>
        <begin position="1675"/>
        <end position="1737"/>
    </location>
</feature>
<dbReference type="InterPro" id="IPR001202">
    <property type="entry name" value="WW_dom"/>
</dbReference>
<dbReference type="PANTHER" id="PTHR46689">
    <property type="entry name" value="MEMBRANE PROTEIN, PUTATIVE-RELATED"/>
    <property type="match status" value="1"/>
</dbReference>
<dbReference type="Pfam" id="PF19050">
    <property type="entry name" value="PhoD_2"/>
    <property type="match status" value="1"/>
</dbReference>
<protein>
    <recommendedName>
        <fullName evidence="2">WW domain-containing protein</fullName>
    </recommendedName>
</protein>
<reference evidence="3 4" key="1">
    <citation type="submission" date="2019-06" db="EMBL/GenBank/DDBJ databases">
        <title>Wine fermentation using esterase from Monascus purpureus.</title>
        <authorList>
            <person name="Geng C."/>
            <person name="Zhang Y."/>
        </authorList>
    </citation>
    <scope>NUCLEOTIDE SEQUENCE [LARGE SCALE GENOMIC DNA]</scope>
    <source>
        <strain evidence="3">HQ1</strain>
    </source>
</reference>
<sequence length="2266" mass="246404">MRLDSPVPDEPPVIQPLNFDRRNGFSSTAAMGQPSAVPTPPLPYPDDDQTQPIQVPSSTNGSIPQSLKSGPGRVASPSKNTRAGSPSQGSVTSAQTLFNYPRPQKKQATLAERRGAVPKPLPNSTGSVSPDKEPYWRNYQRAATGPVAGPQPDANSHSGSQQQFWPPPRASTGPAATKVAAQNYLAPDNSINRNSSLMSISTTRAERGSPPPPETPVVGPDDQLDIGARFTAARITGSHALGGLQAQNAAAQRRAGPYAGQQPRNQPPLQRPWTPTEEPGSQPHGPPTVYQGPGVVAAENQVTNLQGQTNHQASRTAQLTAIPQNALEREMERMHIASSPPPSYSSVSTPTVSEAFQNEKQRLAASMTQNGPTHPALAASTATTVAPQDHPAFANGPRQLIADQSRPASVQHGHPTVQQAQFQSPPASAGLPPSPPPLPEGWIAHLDSNSGQYYYIHLPTQATQWEFPKGPTPLNLTEVPLSPVGSVYSAHPLKSPGISAFSKPLMTPGPMSPGPMSPGGDSLQSPIVAGFMGLPPSSGVDLYRVAPMNGVYFGPYLRYTNMDLERGLWLGSILLVTDAAQPPTIHIHQSVDLSPNPRQLKPASIAVHQRWTFYKYDIDLQMEDFGAAKWTYAVTSHLGCTRYEFLVAGRYENNWRLIATSNNDFSLNVNANERSRLGGVGYMWKDIVQKHDEIGGFHAQLCLGGQIYADRMWKEIPSLKQWLATSGKETRKNAPWTAAHEEDVSHAYFHYYTSHFDQPHLREAFAQIPYLCQIDDHDIFDGFGSYPEHMQFSNMFKNIGRIGVQMYLLFQHHTTLDILRKSSTDTDLFTITGTGWHFVKYLGPAVAVVGVDCRSERNPHQVIAGPTYQGLFPKVVLLPPSVQHCIWMISTPLIYPRLETAEHLAQTVATGKRAVTGAYNVLGKVTSSVAGVIGAKEAVGSGFDSVKRVVGKSGLMGGLLSPFGELGVLDELRDQWTHESKDLERTYLIRTLQGIAHQKSLRMTFLSGNVNVCGAGMVYDPAHPLDHKTMYQIIASPVVNNPPPSYMLRLLHGSEKQLYIPANGQRSTPTKPSDTKEEMLDVFQMDMNGQPREQRRLMGRRNYVAIVAYDPDAVSAAYGRTDTGQGSGKLSLSVDFMVQGDGTYGNVVNYICSMYMSPAALHESTVTMFRQYDIASPQIPTDPPAHVPRLLCHALAPDDRRPALHAQFSMMDFQKHIRNKSLPRPSPLGTSRDPARPGPPPRPYEPSPSFLGGPLSKPSYELSSYQDHEMPRPHGYSFSSPYLRDSALSRSPYASLRADATNGYPSQSGSPVLLHRHVNDGGLKDHNGVVYRDVPPQDQPAASSSLGNRQMPPPSPPPLLSSRGQPASAPQPSPSFLTREIPTNPGHRPGSSMSISSMLGSDNDRLPRDTGTSLFSRPSISSLFGPAPPSSASAAMSPPSAPARPSSLDYPLFHRSQTPDKPFPKNQSGRAYRSGSSSGLPGPLSEQHKFGGLSRTQPPSQYPERHSPRTSSSETPYIESRRLSISGPIPRPNSQPQHIDSSMKTPGYSPLTRPGQGHPEGPLGRSQRSGSFVGLETHPSRFGSLFLERQTEEQVHRERERTLTRESDLKPPHAPLRFGSQYMEREATDRLPNTVAAWDLGRSQPPSPESKRFPVTEAGSGFGFGAIQSYTKSLGSSQVGASRQPSLSMQSRQDPSTSEPPHLSKVQSQPRLFSTTSASTMGQPSFSLSAPDDHRRKGSDELLQHRNLLGVGVESKRGGRASPLPQAVQGAQAQIVGPAAEPSIKNELGRVFSGIGSGLGGVNATASGNGSSTPMAASPFKRDSIAGRSTVSETATDDAKIVRPASATGKRQRKLCDDDSQLEGENAADLRSGVAARGRRGRHVHYHHHQYAPPPTPASFMPSFPHERSSAHSDIQRSHHHHRHNLQEDATIVNAPPRAPSSMNFFHRTSTPSEGVPLSGAALGHHHHHHHHHHHPPPRSLASSAAAMPVLREPRTIVNIEPLLASVVHLPRHHLGSTLYAPHIGVPTEKESLESAKFGYTTTPQPIPRFDGKENCTFTVRVPRFRIDASHREEICARRALWGTGVYTDDSDPVAAAIHSGFIRGAWGEDVDTNMLDLEIRDSYQHAPQGETAASGSKSGDAKPRIPPIPPPDKDLHITLLILPKLERYESSVLFGIKSRSWGGTHDGVSFKVLRIDWVDEGVGRGEERGGEARRKRLRNMMRTGRICTGPGLVKLQQLRGNAVQIHGPKTNMDDNRSVVQMQTVS</sequence>
<feature type="compositionally biased region" description="Basic and acidic residues" evidence="1">
    <location>
        <begin position="1317"/>
        <end position="1327"/>
    </location>
</feature>
<gene>
    <name evidence="3" type="ORF">MPDQ_002172</name>
</gene>
<feature type="region of interest" description="Disordered" evidence="1">
    <location>
        <begin position="1"/>
        <end position="223"/>
    </location>
</feature>
<dbReference type="Gene3D" id="3.60.21.70">
    <property type="entry name" value="PhoD-like phosphatase"/>
    <property type="match status" value="1"/>
</dbReference>
<dbReference type="Gene3D" id="2.20.70.10">
    <property type="match status" value="1"/>
</dbReference>
<feature type="compositionally biased region" description="Polar residues" evidence="1">
    <location>
        <begin position="189"/>
        <end position="203"/>
    </location>
</feature>
<feature type="compositionally biased region" description="Low complexity" evidence="1">
    <location>
        <begin position="1468"/>
        <end position="1485"/>
    </location>
</feature>
<dbReference type="Pfam" id="PF08642">
    <property type="entry name" value="Rxt3"/>
    <property type="match status" value="1"/>
</dbReference>
<feature type="compositionally biased region" description="Low complexity" evidence="1">
    <location>
        <begin position="418"/>
        <end position="431"/>
    </location>
</feature>
<feature type="compositionally biased region" description="Polar residues" evidence="1">
    <location>
        <begin position="1410"/>
        <end position="1422"/>
    </location>
</feature>
<feature type="compositionally biased region" description="Basic and acidic residues" evidence="1">
    <location>
        <begin position="1589"/>
        <end position="1611"/>
    </location>
</feature>
<feature type="compositionally biased region" description="Basic residues" evidence="1">
    <location>
        <begin position="1964"/>
        <end position="1977"/>
    </location>
</feature>
<dbReference type="InterPro" id="IPR013951">
    <property type="entry name" value="Rxt3"/>
</dbReference>
<feature type="compositionally biased region" description="Polar residues" evidence="1">
    <location>
        <begin position="50"/>
        <end position="68"/>
    </location>
</feature>
<dbReference type="InterPro" id="IPR018946">
    <property type="entry name" value="PhoD-like_MPP"/>
</dbReference>
<feature type="compositionally biased region" description="Low complexity" evidence="1">
    <location>
        <begin position="1430"/>
        <end position="1447"/>
    </location>
</feature>
<evidence type="ECO:0000313" key="3">
    <source>
        <dbReference type="EMBL" id="TQB69202.1"/>
    </source>
</evidence>